<proteinExistence type="predicted"/>
<dbReference type="InterPro" id="IPR001650">
    <property type="entry name" value="Helicase_C-like"/>
</dbReference>
<evidence type="ECO:0000256" key="1">
    <source>
        <dbReference type="ARBA" id="ARBA00022741"/>
    </source>
</evidence>
<keyword evidence="1" id="KW-0547">Nucleotide-binding</keyword>
<dbReference type="InterPro" id="IPR014001">
    <property type="entry name" value="Helicase_ATP-bd"/>
</dbReference>
<dbReference type="Pfam" id="PF00271">
    <property type="entry name" value="Helicase_C"/>
    <property type="match status" value="1"/>
</dbReference>
<evidence type="ECO:0000259" key="4">
    <source>
        <dbReference type="PROSITE" id="PS51194"/>
    </source>
</evidence>
<keyword evidence="2" id="KW-0067">ATP-binding</keyword>
<dbReference type="PROSITE" id="PS51192">
    <property type="entry name" value="HELICASE_ATP_BIND_1"/>
    <property type="match status" value="1"/>
</dbReference>
<dbReference type="PROSITE" id="PS51194">
    <property type="entry name" value="HELICASE_CTER"/>
    <property type="match status" value="1"/>
</dbReference>
<evidence type="ECO:0000259" key="3">
    <source>
        <dbReference type="PROSITE" id="PS51192"/>
    </source>
</evidence>
<keyword evidence="5" id="KW-0347">Helicase</keyword>
<dbReference type="GO" id="GO:0004386">
    <property type="term" value="F:helicase activity"/>
    <property type="evidence" value="ECO:0007669"/>
    <property type="project" value="UniProtKB-KW"/>
</dbReference>
<reference evidence="6" key="1">
    <citation type="journal article" date="2019" name="Int. J. Syst. Evol. Microbiol.">
        <title>The Global Catalogue of Microorganisms (GCM) 10K type strain sequencing project: providing services to taxonomists for standard genome sequencing and annotation.</title>
        <authorList>
            <consortium name="The Broad Institute Genomics Platform"/>
            <consortium name="The Broad Institute Genome Sequencing Center for Infectious Disease"/>
            <person name="Wu L."/>
            <person name="Ma J."/>
        </authorList>
    </citation>
    <scope>NUCLEOTIDE SEQUENCE [LARGE SCALE GENOMIC DNA]</scope>
    <source>
        <strain evidence="6">JCM 17688</strain>
    </source>
</reference>
<feature type="domain" description="Helicase C-terminal" evidence="4">
    <location>
        <begin position="853"/>
        <end position="1037"/>
    </location>
</feature>
<organism evidence="5 6">
    <name type="scientific">Tsukamurella soli</name>
    <dbReference type="NCBI Taxonomy" id="644556"/>
    <lineage>
        <taxon>Bacteria</taxon>
        <taxon>Bacillati</taxon>
        <taxon>Actinomycetota</taxon>
        <taxon>Actinomycetes</taxon>
        <taxon>Mycobacteriales</taxon>
        <taxon>Tsukamurellaceae</taxon>
        <taxon>Tsukamurella</taxon>
    </lineage>
</organism>
<gene>
    <name evidence="5" type="ORF">GCM10023147_00720</name>
</gene>
<keyword evidence="6" id="KW-1185">Reference proteome</keyword>
<dbReference type="RefSeq" id="WP_344989280.1">
    <property type="nucleotide sequence ID" value="NZ_BAABFR010000001.1"/>
</dbReference>
<feature type="domain" description="Helicase ATP-binding" evidence="3">
    <location>
        <begin position="99"/>
        <end position="310"/>
    </location>
</feature>
<keyword evidence="5" id="KW-0378">Hydrolase</keyword>
<dbReference type="SMART" id="SM00490">
    <property type="entry name" value="HELICc"/>
    <property type="match status" value="1"/>
</dbReference>
<comment type="caution">
    <text evidence="5">The sequence shown here is derived from an EMBL/GenBank/DDBJ whole genome shotgun (WGS) entry which is preliminary data.</text>
</comment>
<dbReference type="Pfam" id="PF00270">
    <property type="entry name" value="DEAD"/>
    <property type="match status" value="1"/>
</dbReference>
<dbReference type="InterPro" id="IPR027417">
    <property type="entry name" value="P-loop_NTPase"/>
</dbReference>
<dbReference type="Gene3D" id="3.40.50.300">
    <property type="entry name" value="P-loop containing nucleotide triphosphate hydrolases"/>
    <property type="match status" value="2"/>
</dbReference>
<dbReference type="InterPro" id="IPR018973">
    <property type="entry name" value="MZB"/>
</dbReference>
<dbReference type="Pfam" id="PF09369">
    <property type="entry name" value="MZB"/>
    <property type="match status" value="1"/>
</dbReference>
<evidence type="ECO:0000313" key="6">
    <source>
        <dbReference type="Proteomes" id="UP001500635"/>
    </source>
</evidence>
<evidence type="ECO:0000256" key="2">
    <source>
        <dbReference type="ARBA" id="ARBA00022840"/>
    </source>
</evidence>
<accession>A0ABP8J144</accession>
<dbReference type="SMART" id="SM00487">
    <property type="entry name" value="DEXDc"/>
    <property type="match status" value="1"/>
</dbReference>
<protein>
    <submittedName>
        <fullName evidence="5">DEAD/DEAH box helicase</fullName>
    </submittedName>
</protein>
<dbReference type="EMBL" id="BAABFR010000001">
    <property type="protein sequence ID" value="GAA4382679.1"/>
    <property type="molecule type" value="Genomic_DNA"/>
</dbReference>
<evidence type="ECO:0000313" key="5">
    <source>
        <dbReference type="EMBL" id="GAA4382679.1"/>
    </source>
</evidence>
<sequence>MTETLDALAAGRAVEETYKRYLKTLLAPRDPALSAAFDRAIDATTALTKGPLLELTPPYEPGASVADLVRERVLGSGMLTLGSGIEVDRPLYRHQEQAIRKAVAGRNLVVSTGTGSGKTESFLYPILNSLLAERDAGTLGPGVRAILLYPMNALANDQVARLRDLLADAPDITFGRYTGETKERDREALAAFTGAHARGPLPNELLSREQMRATPPHILLTNYAMLEYLLLRPKDVELFEGPHAGHWRFIALDEAHVYDGAQGAEVALLLRRLRGRVAPEVGLQCIATSASLDGSTRELQGEEATAFARNLFDAPFEYVDGEPQREDLVRAHRVVAPAEVTWELTPQELLALADAGRVDADRLQTERHIVELRRSLAEGPVGAAVLAGALWPGDARRSNLLDALVALGARRGVDGGPPVLSARYHMFVRATEGAYVGFTDAGPDVLLSRHEIHPDTGRAVFEFGTCQRCGAVHLAGAPRREAGRTFFVPAESEEAVHWLVLTDAGDEFVDEDEETLAEKQVAAARSGLKWLCTGCGALGADGCADPGCADVQQLRVREHPRKSSVMSTCTECGARAYQVIRRLRTDQNAAPAVLTTALYTRLPAAGDDAAADLPGGGRKLLAFSDSRQQAAFAAPYLERTYSRALERRLLVDVLRAHAGAELSPDDMAGEVRLTADGAGLFARHATDISRRQEVNPWVTAELIAMDQRQSLEGLGLLAVRLVRTVEIPRAFTQLGLTTDQVWSLLDELVRTLRLQGAVTPLNHVDIADDRFAPRNRRVSIRTSGPDPKKGIISWKPGGKAGTTNARLLLVRKVLGRLAAEALEDRMLEAAWKLLVKAGHIVEVAGGSAGVVYQVDHRMLRMTAGGSVSWFRCAVCRRLTPSDLHGVCPYGPCGGTVEPYEVPPLGDDTNHYRVLYRTLREAPLTAREHTAQLTSAKAAEVQREFIEGKVNVLSCSTTFELGVDVGDLQSVMLRNMPPRTANYVQRAGRAGRRTGSAAFVLTYARRNSHDLTQYASPETMIAGRMRIPWVPVGNLRIGRRHAHSVALAAYFRHCADAGIGEWRKVGEFFAPEDGTDSPASRVAGFLSPVPDGIRAALGQILPEATALHVDVAGDGWVAELADLLAKAEAGVRHDLDVFTDLQNEAVAAKKYQVASALERAMNTVRARDLIGFLANHNVLPKYGFPVDTVEMSTAHCDQAAGRDLDLSRDLSQAIFDYAPGSQVVAGGWLWTSRGLQKVPKRALPRYHYRICEACGRFSCDVGELAETQCETCGESASQVLQMVIPEFGFIADRRVEPVGSDVPQRVWGGSSYLDSPGAESAHNTWPPRGRKTVDVRASTAAWMAVVADAGGRGFRLCNSCGWAEVIGAATKGGAAKAKSDAHDHPVTGRTCDGIPSRVSLAHRYQTDIAEFTFPRDVVSYHRDAEARWHSALFALLEGASEALEIARDDIDGTLAWSGEQRSIVLFDTVPGGAGAAAQIAARLPEVLDAAHARVARCECGPETSCYGCLRSHRNGRVHDRLSRAGALEVLEHLGVGGRSDRGRNRPWGHDLSDFDDGLANLLAELHARGVCEPEIGAECGRDNWPVVARWAGPGVVLVDATHVDRDADLAASGFRVFHAADSARDIADAISGAAPEGPV</sequence>
<dbReference type="PANTHER" id="PTHR47957">
    <property type="entry name" value="ATP-DEPENDENT HELICASE HRQ1"/>
    <property type="match status" value="1"/>
</dbReference>
<dbReference type="Proteomes" id="UP001500635">
    <property type="component" value="Unassembled WGS sequence"/>
</dbReference>
<dbReference type="InterPro" id="IPR011545">
    <property type="entry name" value="DEAD/DEAH_box_helicase_dom"/>
</dbReference>
<name>A0ABP8J144_9ACTN</name>
<dbReference type="PANTHER" id="PTHR47957:SF3">
    <property type="entry name" value="ATP-DEPENDENT HELICASE HRQ1"/>
    <property type="match status" value="1"/>
</dbReference>
<dbReference type="SUPFAM" id="SSF52540">
    <property type="entry name" value="P-loop containing nucleoside triphosphate hydrolases"/>
    <property type="match status" value="2"/>
</dbReference>